<dbReference type="InterPro" id="IPR000719">
    <property type="entry name" value="Prot_kinase_dom"/>
</dbReference>
<feature type="region of interest" description="Disordered" evidence="1">
    <location>
        <begin position="68"/>
        <end position="232"/>
    </location>
</feature>
<dbReference type="GO" id="GO:0005634">
    <property type="term" value="C:nucleus"/>
    <property type="evidence" value="ECO:0007669"/>
    <property type="project" value="TreeGrafter"/>
</dbReference>
<feature type="chain" id="PRO_5043897828" description="Protein kinase domain-containing protein" evidence="2">
    <location>
        <begin position="37"/>
        <end position="939"/>
    </location>
</feature>
<dbReference type="InterPro" id="IPR011009">
    <property type="entry name" value="Kinase-like_dom_sf"/>
</dbReference>
<dbReference type="PANTHER" id="PTHR44167:SF18">
    <property type="entry name" value="PROTEIN KINASE DOMAIN-CONTAINING PROTEIN"/>
    <property type="match status" value="1"/>
</dbReference>
<dbReference type="SMART" id="SM00220">
    <property type="entry name" value="S_TKc"/>
    <property type="match status" value="1"/>
</dbReference>
<sequence>MMPISRAARSRPWLAPRTTLYVLLVLGHATSYLVEGQGPQNPPRPPGAFPGAGQIQYLPQGIVAINNVSPSRVGGTPSSPSSPAPGSPSQTSATSQTTPTSPGDPNTPGSPGNAAGTNGAAESPALTTPPASPGAAPAPSAVSTPASPADAAATPSTSPAETPSSTSPALADSSSSVPPSPAVPSRPAQLPQQPGGPPRLGQPGPQRGVSPDAQAGVNAASSPAAVPAANPGPLVAPAHAPLAAAQAPAPLQRSAVDRRATVVDGVLQLQGPRLWPFDAAQRIALKSALIAAMPGVVADSIRIMDTEQASGLAERRLLQEALPVNAHFQAEAATAGEAATARDQITAAAAAGNLAAAMRSQGMTVESVRLLSVDLTTPAARVQLPSGAVNAAAIAGGVTAAALVIAAAIGLGVWWSRKRRGTPAPAEVPQEPEYRAEPFYCGSKKALSPESAIKSQEGTRPQPDRVIAMTDASHAAVMGLSSATGEVNQPMPKMSQTSTPSFESHSSRVSVSSAQVQATIDQLRSHADELSRATTPVVANASSTAKPLVLTPNANMDMLGRIAAANAQLSAFTASLSAETAAPTVSALLASRAADQRRLSVAGATGSKVMKLNTAMQYLTESSRFADKYEVESARIAGDSCIMANGKQLSSGCMVVLKFFVDEDAFSHLKRFHHQARDTQFIPGVLDMFEAGEVALGSGASPACIVSEAGQYSLAHYMARMERNPSAARQKSTLTQLLEAVAYLHGRSMVHREVQPGSCVWCDSVSRWRLAGSGAWARKGTDVALSYNLRYAAPEVVMADALGMATRLKMSGRAAEEAAHDKEAQSAEPGALSSTLAAVPQGPVLHVTQTASDMWAVGALAWELLTGRPLFGDAFSDEDVVMALLGFKPLPFEADPSLWVLFTESQAAVLLQGLLTRRAEQRLTVSKALHIMATLGDSN</sequence>
<keyword evidence="2" id="KW-0732">Signal</keyword>
<dbReference type="GO" id="GO:0005524">
    <property type="term" value="F:ATP binding"/>
    <property type="evidence" value="ECO:0007669"/>
    <property type="project" value="InterPro"/>
</dbReference>
<dbReference type="PANTHER" id="PTHR44167">
    <property type="entry name" value="OVARIAN-SPECIFIC SERINE/THREONINE-PROTEIN KINASE LOK-RELATED"/>
    <property type="match status" value="1"/>
</dbReference>
<dbReference type="EMBL" id="CAUYUE010000004">
    <property type="protein sequence ID" value="CAK0761588.1"/>
    <property type="molecule type" value="Genomic_DNA"/>
</dbReference>
<accession>A0AAV1HX17</accession>
<evidence type="ECO:0000313" key="4">
    <source>
        <dbReference type="EMBL" id="CAK0761588.1"/>
    </source>
</evidence>
<feature type="compositionally biased region" description="Low complexity" evidence="1">
    <location>
        <begin position="120"/>
        <end position="177"/>
    </location>
</feature>
<gene>
    <name evidence="4" type="ORF">CVIRNUC_002875</name>
</gene>
<dbReference type="GO" id="GO:0004674">
    <property type="term" value="F:protein serine/threonine kinase activity"/>
    <property type="evidence" value="ECO:0007669"/>
    <property type="project" value="TreeGrafter"/>
</dbReference>
<feature type="compositionally biased region" description="Low complexity" evidence="1">
    <location>
        <begin position="215"/>
        <end position="232"/>
    </location>
</feature>
<dbReference type="GO" id="GO:0005737">
    <property type="term" value="C:cytoplasm"/>
    <property type="evidence" value="ECO:0007669"/>
    <property type="project" value="TreeGrafter"/>
</dbReference>
<feature type="compositionally biased region" description="Low complexity" evidence="1">
    <location>
        <begin position="185"/>
        <end position="208"/>
    </location>
</feature>
<evidence type="ECO:0000256" key="2">
    <source>
        <dbReference type="SAM" id="SignalP"/>
    </source>
</evidence>
<evidence type="ECO:0000313" key="5">
    <source>
        <dbReference type="Proteomes" id="UP001314263"/>
    </source>
</evidence>
<dbReference type="PROSITE" id="PS50011">
    <property type="entry name" value="PROTEIN_KINASE_DOM"/>
    <property type="match status" value="1"/>
</dbReference>
<organism evidence="4 5">
    <name type="scientific">Coccomyxa viridis</name>
    <dbReference type="NCBI Taxonomy" id="1274662"/>
    <lineage>
        <taxon>Eukaryota</taxon>
        <taxon>Viridiplantae</taxon>
        <taxon>Chlorophyta</taxon>
        <taxon>core chlorophytes</taxon>
        <taxon>Trebouxiophyceae</taxon>
        <taxon>Trebouxiophyceae incertae sedis</taxon>
        <taxon>Coccomyxaceae</taxon>
        <taxon>Coccomyxa</taxon>
    </lineage>
</organism>
<proteinExistence type="predicted"/>
<name>A0AAV1HX17_9CHLO</name>
<dbReference type="AlphaFoldDB" id="A0AAV1HX17"/>
<dbReference type="Gene3D" id="1.10.510.10">
    <property type="entry name" value="Transferase(Phosphotransferase) domain 1"/>
    <property type="match status" value="1"/>
</dbReference>
<feature type="signal peptide" evidence="2">
    <location>
        <begin position="1"/>
        <end position="36"/>
    </location>
</feature>
<feature type="region of interest" description="Disordered" evidence="1">
    <location>
        <begin position="485"/>
        <end position="504"/>
    </location>
</feature>
<evidence type="ECO:0000256" key="1">
    <source>
        <dbReference type="SAM" id="MobiDB-lite"/>
    </source>
</evidence>
<keyword evidence="5" id="KW-1185">Reference proteome</keyword>
<dbReference type="GO" id="GO:0044773">
    <property type="term" value="P:mitotic DNA damage checkpoint signaling"/>
    <property type="evidence" value="ECO:0007669"/>
    <property type="project" value="TreeGrafter"/>
</dbReference>
<reference evidence="4 5" key="1">
    <citation type="submission" date="2023-10" db="EMBL/GenBank/DDBJ databases">
        <authorList>
            <person name="Maclean D."/>
            <person name="Macfadyen A."/>
        </authorList>
    </citation>
    <scope>NUCLEOTIDE SEQUENCE [LARGE SCALE GENOMIC DNA]</scope>
</reference>
<feature type="compositionally biased region" description="Low complexity" evidence="1">
    <location>
        <begin position="68"/>
        <end position="79"/>
    </location>
</feature>
<comment type="caution">
    <text evidence="4">The sequence shown here is derived from an EMBL/GenBank/DDBJ whole genome shotgun (WGS) entry which is preliminary data.</text>
</comment>
<evidence type="ECO:0000259" key="3">
    <source>
        <dbReference type="PROSITE" id="PS50011"/>
    </source>
</evidence>
<feature type="domain" description="Protein kinase" evidence="3">
    <location>
        <begin position="629"/>
        <end position="935"/>
    </location>
</feature>
<dbReference type="SUPFAM" id="SSF56112">
    <property type="entry name" value="Protein kinase-like (PK-like)"/>
    <property type="match status" value="1"/>
</dbReference>
<dbReference type="Proteomes" id="UP001314263">
    <property type="component" value="Unassembled WGS sequence"/>
</dbReference>
<feature type="compositionally biased region" description="Low complexity" evidence="1">
    <location>
        <begin position="87"/>
        <end position="103"/>
    </location>
</feature>
<protein>
    <recommendedName>
        <fullName evidence="3">Protein kinase domain-containing protein</fullName>
    </recommendedName>
</protein>